<reference evidence="1" key="3">
    <citation type="submission" date="2025-09" db="UniProtKB">
        <authorList>
            <consortium name="Ensembl"/>
        </authorList>
    </citation>
    <scope>IDENTIFICATION</scope>
</reference>
<keyword evidence="2" id="KW-1185">Reference proteome</keyword>
<evidence type="ECO:0000313" key="1">
    <source>
        <dbReference type="Ensembl" id="ENSAPEP00000011212.1"/>
    </source>
</evidence>
<organism evidence="1 2">
    <name type="scientific">Amphiprion percula</name>
    <name type="common">Orange clownfish</name>
    <name type="synonym">Lutjanus percula</name>
    <dbReference type="NCBI Taxonomy" id="161767"/>
    <lineage>
        <taxon>Eukaryota</taxon>
        <taxon>Metazoa</taxon>
        <taxon>Chordata</taxon>
        <taxon>Craniata</taxon>
        <taxon>Vertebrata</taxon>
        <taxon>Euteleostomi</taxon>
        <taxon>Actinopterygii</taxon>
        <taxon>Neopterygii</taxon>
        <taxon>Teleostei</taxon>
        <taxon>Neoteleostei</taxon>
        <taxon>Acanthomorphata</taxon>
        <taxon>Ovalentaria</taxon>
        <taxon>Pomacentridae</taxon>
        <taxon>Amphiprion</taxon>
    </lineage>
</organism>
<dbReference type="Proteomes" id="UP000265080">
    <property type="component" value="Chromosome 16"/>
</dbReference>
<accession>A0A3P8SGB9</accession>
<sequence length="66" mass="7827">MRSKLFQDDNHLKHTAKITLNNKVKIMPWTSMLPDLPTQPVQQRAAEKTVPDELHNICREIWYRPC</sequence>
<dbReference type="AlphaFoldDB" id="A0A3P8SGB9"/>
<reference evidence="1" key="2">
    <citation type="submission" date="2025-08" db="UniProtKB">
        <authorList>
            <consortium name="Ensembl"/>
        </authorList>
    </citation>
    <scope>IDENTIFICATION</scope>
</reference>
<name>A0A3P8SGB9_AMPPE</name>
<proteinExistence type="predicted"/>
<evidence type="ECO:0000313" key="2">
    <source>
        <dbReference type="Proteomes" id="UP000265080"/>
    </source>
</evidence>
<dbReference type="Ensembl" id="ENSAPET00000011516.1">
    <property type="protein sequence ID" value="ENSAPEP00000011212.1"/>
    <property type="gene ID" value="ENSAPEG00000008038.1"/>
</dbReference>
<reference evidence="1 2" key="1">
    <citation type="submission" date="2018-03" db="EMBL/GenBank/DDBJ databases">
        <title>Finding Nemo's genes: A chromosome-scale reference assembly of the genome of the orange clownfish Amphiprion percula.</title>
        <authorList>
            <person name="Lehmann R."/>
        </authorList>
    </citation>
    <scope>NUCLEOTIDE SEQUENCE</scope>
</reference>
<protein>
    <submittedName>
        <fullName evidence="1">Uncharacterized protein</fullName>
    </submittedName>
</protein>